<dbReference type="EMBL" id="WVHK01000131">
    <property type="protein sequence ID" value="MXV21783.1"/>
    <property type="molecule type" value="Genomic_DNA"/>
</dbReference>
<feature type="coiled-coil region" evidence="1">
    <location>
        <begin position="41"/>
        <end position="79"/>
    </location>
</feature>
<reference evidence="4 5" key="1">
    <citation type="submission" date="2019-11" db="EMBL/GenBank/DDBJ databases">
        <title>Genome sequence of Deinococcus xianganensis Y35, AI-2 producing algicidal bacterium, isolated from lake water.</title>
        <authorList>
            <person name="Li Y."/>
        </authorList>
    </citation>
    <scope>NUCLEOTIDE SEQUENCE [LARGE SCALE GENOMIC DNA]</scope>
    <source>
        <strain evidence="4 5">Y35</strain>
    </source>
</reference>
<comment type="caution">
    <text evidence="4">The sequence shown here is derived from an EMBL/GenBank/DDBJ whole genome shotgun (WGS) entry which is preliminary data.</text>
</comment>
<evidence type="ECO:0000256" key="1">
    <source>
        <dbReference type="SAM" id="Coils"/>
    </source>
</evidence>
<evidence type="ECO:0000256" key="3">
    <source>
        <dbReference type="SAM" id="Phobius"/>
    </source>
</evidence>
<dbReference type="AlphaFoldDB" id="A0A6I4YXF1"/>
<protein>
    <submittedName>
        <fullName evidence="4">Uncharacterized protein</fullName>
    </submittedName>
</protein>
<keyword evidence="5" id="KW-1185">Reference proteome</keyword>
<dbReference type="RefSeq" id="WP_160982263.1">
    <property type="nucleotide sequence ID" value="NZ_WVHK01000131.1"/>
</dbReference>
<gene>
    <name evidence="4" type="ORF">GLX28_19365</name>
</gene>
<evidence type="ECO:0000313" key="5">
    <source>
        <dbReference type="Proteomes" id="UP000430519"/>
    </source>
</evidence>
<feature type="compositionally biased region" description="Polar residues" evidence="2">
    <location>
        <begin position="98"/>
        <end position="107"/>
    </location>
</feature>
<evidence type="ECO:0000313" key="4">
    <source>
        <dbReference type="EMBL" id="MXV21783.1"/>
    </source>
</evidence>
<organism evidence="4 5">
    <name type="scientific">Deinococcus xianganensis</name>
    <dbReference type="NCBI Taxonomy" id="1507289"/>
    <lineage>
        <taxon>Bacteria</taxon>
        <taxon>Thermotogati</taxon>
        <taxon>Deinococcota</taxon>
        <taxon>Deinococci</taxon>
        <taxon>Deinococcales</taxon>
        <taxon>Deinococcaceae</taxon>
        <taxon>Deinococcus</taxon>
    </lineage>
</organism>
<evidence type="ECO:0000256" key="2">
    <source>
        <dbReference type="SAM" id="MobiDB-lite"/>
    </source>
</evidence>
<proteinExistence type="predicted"/>
<feature type="transmembrane region" description="Helical" evidence="3">
    <location>
        <begin position="12"/>
        <end position="34"/>
    </location>
</feature>
<feature type="region of interest" description="Disordered" evidence="2">
    <location>
        <begin position="98"/>
        <end position="118"/>
    </location>
</feature>
<keyword evidence="3" id="KW-0472">Membrane</keyword>
<name>A0A6I4YXF1_9DEIO</name>
<sequence>MPAEEGKDLLSQALTLGGGGIALTALGAFIRGLFNGTSGQEKELRTEYREELNRLRTVQEAQQTEIDELRNDVRRLTEMNLYLLTTRAEARAELSTLQRQQGLTVTTWPPDPTYGGTP</sequence>
<keyword evidence="1" id="KW-0175">Coiled coil</keyword>
<accession>A0A6I4YXF1</accession>
<keyword evidence="3" id="KW-0812">Transmembrane</keyword>
<dbReference type="Proteomes" id="UP000430519">
    <property type="component" value="Unassembled WGS sequence"/>
</dbReference>
<keyword evidence="3" id="KW-1133">Transmembrane helix</keyword>